<dbReference type="KEGG" id="api:100167587"/>
<sequence>MKIIIVLIFCIFFCPPSTTQDGAKNQIICNIAGRVWRSTYVFDICQLPERCDIIDIGQYVFSRDNGIDTHIMESDKDIIRSLVEANKPVYTRIGFDGTDDWGSIFNPPDANVFQTKKFDPLVNFLNTFKVNGLLINCANIYNIATDDVAKKVSDFVCEIKKKVDKLIVGLMFSGSYYESFTDNTLFDFTITNKVLDLYIIDWATLNSCEKDTVKTGISPVTSTNPNILTIEKVTSGVTNSSMDKSKIYGMVQMVPNIPLNLLSKDAGYSITTYSITCRKLYSIQHLLSKRNQSSLSQNDPEKYVKPDIDITLCKSSKLNDNVTNILKSCTQIKFGTIFTDHMLKIHYDKHAGGWQKPYITPMEHLSLHPAAKVLHYATEVFEGMKAYKSEHGHMNLFRPELNLRRLNSSAERIGLPAIDSGILLRGIERLVSIDNEWLPASAPLSLYIRPNLIGTEGTLGVAQTNTALLYVIMCPVGSYFSEKFKSVRLMANPKFTRAWPGGCGDFKIGANYATTLYPQEIASKLGCHQMLWLYGEDRQITEVGAMNVFIFYINQNGEKVLATPALNGLILPGITRQSILELTREWDEFRVEERIFTMDELIELNNNNKILEFFGTGTAAVISPVSSILYEDRNIELPTMEQSNPLYERLFKTITDIHYGRVAHPWTRVVDERPHLYESQNYKYAN</sequence>
<dbReference type="InterPro" id="IPR043132">
    <property type="entry name" value="BCAT-like_C"/>
</dbReference>
<evidence type="ECO:0000256" key="9">
    <source>
        <dbReference type="RuleBase" id="RU004517"/>
    </source>
</evidence>
<protein>
    <recommendedName>
        <fullName evidence="9">Branched-chain-amino-acid aminotransferase</fullName>
        <ecNumber evidence="9">2.6.1.42</ecNumber>
    </recommendedName>
</protein>
<dbReference type="Gene3D" id="3.20.10.10">
    <property type="entry name" value="D-amino Acid Aminotransferase, subunit A, domain 2"/>
    <property type="match status" value="1"/>
</dbReference>
<dbReference type="GO" id="GO:0009099">
    <property type="term" value="P:L-valine biosynthetic process"/>
    <property type="evidence" value="ECO:0007669"/>
    <property type="project" value="TreeGrafter"/>
</dbReference>
<dbReference type="InterPro" id="IPR033939">
    <property type="entry name" value="BCAT_family"/>
</dbReference>
<proteinExistence type="inferred from homology"/>
<dbReference type="Proteomes" id="UP000007819">
    <property type="component" value="Chromosome A3"/>
</dbReference>
<dbReference type="PANTHER" id="PTHR11825">
    <property type="entry name" value="SUBGROUP IIII AMINOTRANSFERASE"/>
    <property type="match status" value="1"/>
</dbReference>
<comment type="similarity">
    <text evidence="2 9">Belongs to the class-IV pyridoxal-phosphate-dependent aminotransferase family.</text>
</comment>
<comment type="cofactor">
    <cofactor evidence="1 8">
        <name>pyridoxal 5'-phosphate</name>
        <dbReference type="ChEBI" id="CHEBI:597326"/>
    </cofactor>
</comment>
<feature type="chain" id="PRO_5035947237" description="Branched-chain-amino-acid aminotransferase" evidence="10">
    <location>
        <begin position="20"/>
        <end position="686"/>
    </location>
</feature>
<comment type="catalytic activity">
    <reaction evidence="9">
        <text>L-isoleucine + 2-oxoglutarate = (S)-3-methyl-2-oxopentanoate + L-glutamate</text>
        <dbReference type="Rhea" id="RHEA:24801"/>
        <dbReference type="ChEBI" id="CHEBI:16810"/>
        <dbReference type="ChEBI" id="CHEBI:29985"/>
        <dbReference type="ChEBI" id="CHEBI:35146"/>
        <dbReference type="ChEBI" id="CHEBI:58045"/>
        <dbReference type="EC" id="2.6.1.42"/>
    </reaction>
</comment>
<dbReference type="InterPro" id="IPR018300">
    <property type="entry name" value="Aminotrans_IV_CS"/>
</dbReference>
<reference evidence="12" key="1">
    <citation type="submission" date="2010-06" db="EMBL/GenBank/DDBJ databases">
        <authorList>
            <person name="Jiang H."/>
            <person name="Abraham K."/>
            <person name="Ali S."/>
            <person name="Alsbrooks S.L."/>
            <person name="Anim B.N."/>
            <person name="Anosike U.S."/>
            <person name="Attaway T."/>
            <person name="Bandaranaike D.P."/>
            <person name="Battles P.K."/>
            <person name="Bell S.N."/>
            <person name="Bell A.V."/>
            <person name="Beltran B."/>
            <person name="Bickham C."/>
            <person name="Bustamante Y."/>
            <person name="Caleb T."/>
            <person name="Canada A."/>
            <person name="Cardenas V."/>
            <person name="Carter K."/>
            <person name="Chacko J."/>
            <person name="Chandrabose M.N."/>
            <person name="Chavez D."/>
            <person name="Chavez A."/>
            <person name="Chen L."/>
            <person name="Chu H.-S."/>
            <person name="Claassen K.J."/>
            <person name="Cockrell R."/>
            <person name="Collins M."/>
            <person name="Cooper J.A."/>
            <person name="Cree A."/>
            <person name="Curry S.M."/>
            <person name="Da Y."/>
            <person name="Dao M.D."/>
            <person name="Das B."/>
            <person name="Davila M.-L."/>
            <person name="Davy-Carroll L."/>
            <person name="Denson S."/>
            <person name="Dinh H."/>
            <person name="Ebong V.E."/>
            <person name="Edwards J.R."/>
            <person name="Egan A."/>
            <person name="El-Daye J."/>
            <person name="Escobedo L."/>
            <person name="Fernandez S."/>
            <person name="Fernando P.R."/>
            <person name="Flagg N."/>
            <person name="Forbes L.D."/>
            <person name="Fowler R.G."/>
            <person name="Fu Q."/>
            <person name="Gabisi R.A."/>
            <person name="Ganer J."/>
            <person name="Garbino Pronczuk A."/>
            <person name="Garcia R.M."/>
            <person name="Garner T."/>
            <person name="Garrett T.E."/>
            <person name="Gonzalez D.A."/>
            <person name="Hamid H."/>
            <person name="Hawkins E.S."/>
            <person name="Hirani K."/>
            <person name="Hogues M.E."/>
            <person name="Hollins B."/>
            <person name="Hsiao C.-H."/>
            <person name="Jabil R."/>
            <person name="James M.L."/>
            <person name="Jhangiani S.N."/>
            <person name="Johnson B."/>
            <person name="Johnson Q."/>
            <person name="Joshi V."/>
            <person name="Kalu J.B."/>
            <person name="Kam C."/>
            <person name="Kashfia A."/>
            <person name="Keebler J."/>
            <person name="Kisamo H."/>
            <person name="Kovar C.L."/>
            <person name="Lago L.A."/>
            <person name="Lai C.-Y."/>
            <person name="Laidlaw J."/>
            <person name="Lara F."/>
            <person name="Le T.-K."/>
            <person name="Lee S.L."/>
            <person name="Legall F.H."/>
            <person name="Lemon S.J."/>
            <person name="Lewis L.R."/>
            <person name="Li B."/>
            <person name="Liu Y."/>
            <person name="Liu Y.-S."/>
            <person name="Lopez J."/>
            <person name="Lozado R.J."/>
            <person name="Lu J."/>
            <person name="Madu R.C."/>
            <person name="Maheshwari M."/>
            <person name="Maheshwari R."/>
            <person name="Malloy K."/>
            <person name="Martinez E."/>
            <person name="Mathew T."/>
            <person name="Mercado I.C."/>
            <person name="Mercado C."/>
            <person name="Meyer B."/>
            <person name="Montgomery K."/>
            <person name="Morgan M.B."/>
            <person name="Munidasa M."/>
            <person name="Nazareth L.V."/>
            <person name="Nelson J."/>
            <person name="Ng B.M."/>
            <person name="Nguyen N.B."/>
            <person name="Nguyen P.Q."/>
            <person name="Nguyen T."/>
            <person name="Obregon M."/>
            <person name="Okwuonu G.O."/>
            <person name="Onwere C.G."/>
            <person name="Orozco G."/>
            <person name="Parra A."/>
            <person name="Patel S."/>
            <person name="Patil S."/>
            <person name="Perez A."/>
            <person name="Perez Y."/>
            <person name="Pham C."/>
            <person name="Primus E.L."/>
            <person name="Pu L.-L."/>
            <person name="Puazo M."/>
            <person name="Qin X."/>
            <person name="Quiroz J.B."/>
            <person name="Reese J."/>
            <person name="Richards S."/>
            <person name="Rives C.M."/>
            <person name="Robberts R."/>
            <person name="Ruiz S.J."/>
            <person name="Ruiz M.J."/>
            <person name="Santibanez J."/>
            <person name="Schneider B.W."/>
            <person name="Sisson I."/>
            <person name="Smith M."/>
            <person name="Sodergren E."/>
            <person name="Song X.-Z."/>
            <person name="Song B.B."/>
            <person name="Summersgill H."/>
            <person name="Thelus R."/>
            <person name="Thornton R.D."/>
            <person name="Trejos Z.Y."/>
            <person name="Usmani K."/>
            <person name="Vattathil S."/>
            <person name="Villasana D."/>
            <person name="Walker D.L."/>
            <person name="Wang S."/>
            <person name="Wang K."/>
            <person name="White C.S."/>
            <person name="Williams A.C."/>
            <person name="Williamson J."/>
            <person name="Wilson K."/>
            <person name="Woghiren I.O."/>
            <person name="Woodworth J.R."/>
            <person name="Worley K.C."/>
            <person name="Wright R.A."/>
            <person name="Wu W."/>
            <person name="Young L."/>
            <person name="Zhang L."/>
            <person name="Zhang J."/>
            <person name="Zhu Y."/>
            <person name="Muzny D.M."/>
            <person name="Weinstock G."/>
            <person name="Gibbs R.A."/>
        </authorList>
    </citation>
    <scope>NUCLEOTIDE SEQUENCE [LARGE SCALE GENOMIC DNA]</scope>
    <source>
        <strain evidence="12">LSR1</strain>
    </source>
</reference>
<dbReference type="PANTHER" id="PTHR11825:SF44">
    <property type="entry name" value="BRANCHED-CHAIN-AMINO-ACID AMINOTRANSFERASE"/>
    <property type="match status" value="1"/>
</dbReference>
<evidence type="ECO:0000256" key="1">
    <source>
        <dbReference type="ARBA" id="ARBA00001933"/>
    </source>
</evidence>
<keyword evidence="10" id="KW-0732">Signal</keyword>
<keyword evidence="12" id="KW-1185">Reference proteome</keyword>
<accession>A0A8R2NWA1</accession>
<dbReference type="InterPro" id="IPR001544">
    <property type="entry name" value="Aminotrans_IV"/>
</dbReference>
<dbReference type="GO" id="GO:0005739">
    <property type="term" value="C:mitochondrion"/>
    <property type="evidence" value="ECO:0007669"/>
    <property type="project" value="TreeGrafter"/>
</dbReference>
<evidence type="ECO:0000313" key="12">
    <source>
        <dbReference type="Proteomes" id="UP000007819"/>
    </source>
</evidence>
<feature type="signal peptide" evidence="10">
    <location>
        <begin position="1"/>
        <end position="19"/>
    </location>
</feature>
<dbReference type="SUPFAM" id="SSF56752">
    <property type="entry name" value="D-aminoacid aminotransferase-like PLP-dependent enzymes"/>
    <property type="match status" value="1"/>
</dbReference>
<keyword evidence="4 9" id="KW-0028">Amino-acid biosynthesis</keyword>
<dbReference type="AlphaFoldDB" id="A0A8R2NWA1"/>
<keyword evidence="6 8" id="KW-0663">Pyridoxal phosphate</keyword>
<reference evidence="11" key="2">
    <citation type="submission" date="2022-06" db="UniProtKB">
        <authorList>
            <consortium name="EnsemblMetazoa"/>
        </authorList>
    </citation>
    <scope>IDENTIFICATION</scope>
</reference>
<evidence type="ECO:0000256" key="6">
    <source>
        <dbReference type="ARBA" id="ARBA00022898"/>
    </source>
</evidence>
<dbReference type="GO" id="GO:0004084">
    <property type="term" value="F:branched-chain-amino-acid transaminase activity"/>
    <property type="evidence" value="ECO:0007669"/>
    <property type="project" value="UniProtKB-EC"/>
</dbReference>
<name>A0A8R2NWA1_ACYPI</name>
<evidence type="ECO:0000256" key="8">
    <source>
        <dbReference type="RuleBase" id="RU004516"/>
    </source>
</evidence>
<evidence type="ECO:0000313" key="11">
    <source>
        <dbReference type="EnsemblMetazoa" id="XP_029347624.1"/>
    </source>
</evidence>
<dbReference type="SMR" id="A0A8R2NWA1"/>
<dbReference type="OrthoDB" id="1732691at2759"/>
<dbReference type="FunFam" id="3.30.470.10:FF:000002">
    <property type="entry name" value="Branched-chain-amino-acid aminotransferase"/>
    <property type="match status" value="1"/>
</dbReference>
<dbReference type="GeneID" id="100167587"/>
<evidence type="ECO:0000256" key="10">
    <source>
        <dbReference type="SAM" id="SignalP"/>
    </source>
</evidence>
<comment type="catalytic activity">
    <reaction evidence="9">
        <text>L-leucine + 2-oxoglutarate = 4-methyl-2-oxopentanoate + L-glutamate</text>
        <dbReference type="Rhea" id="RHEA:18321"/>
        <dbReference type="ChEBI" id="CHEBI:16810"/>
        <dbReference type="ChEBI" id="CHEBI:17865"/>
        <dbReference type="ChEBI" id="CHEBI:29985"/>
        <dbReference type="ChEBI" id="CHEBI:57427"/>
        <dbReference type="EC" id="2.6.1.42"/>
    </reaction>
</comment>
<keyword evidence="5 9" id="KW-0808">Transferase</keyword>
<evidence type="ECO:0000256" key="4">
    <source>
        <dbReference type="ARBA" id="ARBA00022605"/>
    </source>
</evidence>
<evidence type="ECO:0000256" key="7">
    <source>
        <dbReference type="ARBA" id="ARBA00023304"/>
    </source>
</evidence>
<evidence type="ECO:0000256" key="5">
    <source>
        <dbReference type="ARBA" id="ARBA00022679"/>
    </source>
</evidence>
<dbReference type="InterPro" id="IPR043131">
    <property type="entry name" value="BCAT-like_N"/>
</dbReference>
<dbReference type="NCBIfam" id="NF009897">
    <property type="entry name" value="PRK13357.1"/>
    <property type="match status" value="1"/>
</dbReference>
<dbReference type="Pfam" id="PF01063">
    <property type="entry name" value="Aminotran_4"/>
    <property type="match status" value="1"/>
</dbReference>
<dbReference type="FunFam" id="3.20.10.10:FF:000004">
    <property type="entry name" value="Branched-chain-amino-acid aminotransferase"/>
    <property type="match status" value="1"/>
</dbReference>
<keyword evidence="7 9" id="KW-0100">Branched-chain amino acid biosynthesis</keyword>
<evidence type="ECO:0000256" key="2">
    <source>
        <dbReference type="ARBA" id="ARBA00009320"/>
    </source>
</evidence>
<dbReference type="EC" id="2.6.1.42" evidence="9"/>
<dbReference type="PROSITE" id="PS00770">
    <property type="entry name" value="AA_TRANSFER_CLASS_4"/>
    <property type="match status" value="1"/>
</dbReference>
<dbReference type="NCBIfam" id="TIGR01123">
    <property type="entry name" value="ilvE_II"/>
    <property type="match status" value="1"/>
</dbReference>
<dbReference type="EnsemblMetazoa" id="XM_029491764.1">
    <property type="protein sequence ID" value="XP_029347624.1"/>
    <property type="gene ID" value="LOC100167587"/>
</dbReference>
<comment type="catalytic activity">
    <reaction evidence="9">
        <text>L-valine + 2-oxoglutarate = 3-methyl-2-oxobutanoate + L-glutamate</text>
        <dbReference type="Rhea" id="RHEA:24813"/>
        <dbReference type="ChEBI" id="CHEBI:11851"/>
        <dbReference type="ChEBI" id="CHEBI:16810"/>
        <dbReference type="ChEBI" id="CHEBI:29985"/>
        <dbReference type="ChEBI" id="CHEBI:57762"/>
        <dbReference type="EC" id="2.6.1.42"/>
    </reaction>
</comment>
<dbReference type="RefSeq" id="XP_029347624.1">
    <property type="nucleotide sequence ID" value="XM_029491764.1"/>
</dbReference>
<dbReference type="CDD" id="cd01557">
    <property type="entry name" value="BCAT_beta_family"/>
    <property type="match status" value="1"/>
</dbReference>
<dbReference type="InterPro" id="IPR005786">
    <property type="entry name" value="B_amino_transII"/>
</dbReference>
<keyword evidence="3 9" id="KW-0032">Aminotransferase</keyword>
<dbReference type="Gene3D" id="3.30.470.10">
    <property type="match status" value="1"/>
</dbReference>
<organism evidence="11 12">
    <name type="scientific">Acyrthosiphon pisum</name>
    <name type="common">Pea aphid</name>
    <dbReference type="NCBI Taxonomy" id="7029"/>
    <lineage>
        <taxon>Eukaryota</taxon>
        <taxon>Metazoa</taxon>
        <taxon>Ecdysozoa</taxon>
        <taxon>Arthropoda</taxon>
        <taxon>Hexapoda</taxon>
        <taxon>Insecta</taxon>
        <taxon>Pterygota</taxon>
        <taxon>Neoptera</taxon>
        <taxon>Paraneoptera</taxon>
        <taxon>Hemiptera</taxon>
        <taxon>Sternorrhyncha</taxon>
        <taxon>Aphidomorpha</taxon>
        <taxon>Aphidoidea</taxon>
        <taxon>Aphididae</taxon>
        <taxon>Macrosiphini</taxon>
        <taxon>Acyrthosiphon</taxon>
    </lineage>
</organism>
<dbReference type="InterPro" id="IPR036038">
    <property type="entry name" value="Aminotransferase-like"/>
</dbReference>
<dbReference type="GO" id="GO:0009098">
    <property type="term" value="P:L-leucine biosynthetic process"/>
    <property type="evidence" value="ECO:0007669"/>
    <property type="project" value="TreeGrafter"/>
</dbReference>
<evidence type="ECO:0000256" key="3">
    <source>
        <dbReference type="ARBA" id="ARBA00022576"/>
    </source>
</evidence>